<keyword evidence="5 6" id="KW-0472">Membrane</keyword>
<protein>
    <submittedName>
        <fullName evidence="7">Fructose transport system permease protein</fullName>
    </submittedName>
</protein>
<dbReference type="GO" id="GO:0022857">
    <property type="term" value="F:transmembrane transporter activity"/>
    <property type="evidence" value="ECO:0007669"/>
    <property type="project" value="InterPro"/>
</dbReference>
<keyword evidence="3 6" id="KW-0812">Transmembrane</keyword>
<dbReference type="RefSeq" id="WP_218910118.1">
    <property type="nucleotide sequence ID" value="NZ_JACCFP010000001.1"/>
</dbReference>
<feature type="transmembrane region" description="Helical" evidence="6">
    <location>
        <begin position="233"/>
        <end position="253"/>
    </location>
</feature>
<dbReference type="GO" id="GO:0005886">
    <property type="term" value="C:plasma membrane"/>
    <property type="evidence" value="ECO:0007669"/>
    <property type="project" value="UniProtKB-SubCell"/>
</dbReference>
<organism evidence="7 8">
    <name type="scientific">Nocardioides thalensis</name>
    <dbReference type="NCBI Taxonomy" id="1914755"/>
    <lineage>
        <taxon>Bacteria</taxon>
        <taxon>Bacillati</taxon>
        <taxon>Actinomycetota</taxon>
        <taxon>Actinomycetes</taxon>
        <taxon>Propionibacteriales</taxon>
        <taxon>Nocardioidaceae</taxon>
        <taxon>Nocardioides</taxon>
    </lineage>
</organism>
<proteinExistence type="predicted"/>
<evidence type="ECO:0000256" key="3">
    <source>
        <dbReference type="ARBA" id="ARBA00022692"/>
    </source>
</evidence>
<comment type="subcellular location">
    <subcellularLocation>
        <location evidence="1">Cell membrane</location>
        <topology evidence="1">Multi-pass membrane protein</topology>
    </subcellularLocation>
</comment>
<feature type="transmembrane region" description="Helical" evidence="6">
    <location>
        <begin position="315"/>
        <end position="334"/>
    </location>
</feature>
<comment type="caution">
    <text evidence="7">The sequence shown here is derived from an EMBL/GenBank/DDBJ whole genome shotgun (WGS) entry which is preliminary data.</text>
</comment>
<sequence length="339" mass="34502">MTTQTLTAASVLQGRKTLAQRLQSQLHARPWLSPAVVLVAAYVVFSLVNPRFAEPGAQSLLIQQTAVVAALAIGQTLIILTAGIDLSVGAITILAMMVTAKAAAENGLSGPMALLLGLGVGLGAGLVNGALVTRLSLPPFIVTLGTLSVFTAITLIYTGGTSIQANALPGLLSWTGESFAVGEFRITVGVVLVLAMYGVVGFALSQTAWGQHVYAVGDDPEAARLSGVSARRVLLSVYLAAGLIYAIAAWVLIGRAGAASPNALTDANLASITAVVIGGTSLFGGRGALIGSLLGALIVQSFTLGLALAGVDDHYRLLAVGALVILAVSADQWIRKARA</sequence>
<evidence type="ECO:0000256" key="5">
    <source>
        <dbReference type="ARBA" id="ARBA00023136"/>
    </source>
</evidence>
<dbReference type="Pfam" id="PF02653">
    <property type="entry name" value="BPD_transp_2"/>
    <property type="match status" value="1"/>
</dbReference>
<feature type="transmembrane region" description="Helical" evidence="6">
    <location>
        <begin position="184"/>
        <end position="204"/>
    </location>
</feature>
<accession>A0A853BUX8</accession>
<evidence type="ECO:0000256" key="4">
    <source>
        <dbReference type="ARBA" id="ARBA00022989"/>
    </source>
</evidence>
<name>A0A853BUX8_9ACTN</name>
<keyword evidence="2" id="KW-1003">Cell membrane</keyword>
<feature type="transmembrane region" description="Helical" evidence="6">
    <location>
        <begin position="31"/>
        <end position="48"/>
    </location>
</feature>
<reference evidence="7 8" key="1">
    <citation type="submission" date="2020-07" db="EMBL/GenBank/DDBJ databases">
        <title>Sequencing the genomes of 1000 actinobacteria strains.</title>
        <authorList>
            <person name="Klenk H.-P."/>
        </authorList>
    </citation>
    <scope>NUCLEOTIDE SEQUENCE [LARGE SCALE GENOMIC DNA]</scope>
    <source>
        <strain evidence="7 8">DSM 103833</strain>
    </source>
</reference>
<evidence type="ECO:0000256" key="1">
    <source>
        <dbReference type="ARBA" id="ARBA00004651"/>
    </source>
</evidence>
<feature type="transmembrane region" description="Helical" evidence="6">
    <location>
        <begin position="290"/>
        <end position="309"/>
    </location>
</feature>
<gene>
    <name evidence="7" type="ORF">HNR19_000368</name>
</gene>
<feature type="transmembrane region" description="Helical" evidence="6">
    <location>
        <begin position="86"/>
        <end position="104"/>
    </location>
</feature>
<evidence type="ECO:0000313" key="8">
    <source>
        <dbReference type="Proteomes" id="UP000530424"/>
    </source>
</evidence>
<dbReference type="EMBL" id="JACCFP010000001">
    <property type="protein sequence ID" value="NYI99669.1"/>
    <property type="molecule type" value="Genomic_DNA"/>
</dbReference>
<keyword evidence="4 6" id="KW-1133">Transmembrane helix</keyword>
<evidence type="ECO:0000256" key="2">
    <source>
        <dbReference type="ARBA" id="ARBA00022475"/>
    </source>
</evidence>
<dbReference type="PANTHER" id="PTHR32196">
    <property type="entry name" value="ABC TRANSPORTER PERMEASE PROTEIN YPHD-RELATED-RELATED"/>
    <property type="match status" value="1"/>
</dbReference>
<evidence type="ECO:0000256" key="6">
    <source>
        <dbReference type="SAM" id="Phobius"/>
    </source>
</evidence>
<feature type="transmembrane region" description="Helical" evidence="6">
    <location>
        <begin position="140"/>
        <end position="164"/>
    </location>
</feature>
<dbReference type="Proteomes" id="UP000530424">
    <property type="component" value="Unassembled WGS sequence"/>
</dbReference>
<evidence type="ECO:0000313" key="7">
    <source>
        <dbReference type="EMBL" id="NYI99669.1"/>
    </source>
</evidence>
<feature type="transmembrane region" description="Helical" evidence="6">
    <location>
        <begin position="110"/>
        <end position="133"/>
    </location>
</feature>
<keyword evidence="8" id="KW-1185">Reference proteome</keyword>
<dbReference type="AlphaFoldDB" id="A0A853BUX8"/>
<dbReference type="PANTHER" id="PTHR32196:SF72">
    <property type="entry name" value="RIBOSE IMPORT PERMEASE PROTEIN RBSC"/>
    <property type="match status" value="1"/>
</dbReference>
<dbReference type="CDD" id="cd06579">
    <property type="entry name" value="TM_PBP1_transp_AraH_like"/>
    <property type="match status" value="1"/>
</dbReference>
<dbReference type="InterPro" id="IPR001851">
    <property type="entry name" value="ABC_transp_permease"/>
</dbReference>